<name>A0AB39C697_9CAUD</name>
<accession>A0AB39C697</accession>
<reference evidence="2" key="1">
    <citation type="submission" date="2024-06" db="EMBL/GenBank/DDBJ databases">
        <title>This phage originates from the Bacteriophage catalogue of the Bacteriophage Competence Centre, Department of Microbiology und Biotechnology, Max Rubner-Institut, Kiel, Germany.</title>
        <authorList>
            <person name="Sprotte S."/>
            <person name="Brinks E."/>
            <person name="Hille F."/>
        </authorList>
    </citation>
    <scope>NUCLEOTIDE SEQUENCE</scope>
</reference>
<dbReference type="EMBL" id="PP944851">
    <property type="protein sequence ID" value="XDJ02147.1"/>
    <property type="molecule type" value="Genomic_DNA"/>
</dbReference>
<protein>
    <submittedName>
        <fullName evidence="2">Uncharacterized protein</fullName>
    </submittedName>
</protein>
<sequence length="103" mass="11998">MNGFLEDGYYVVKMKYCGVPYEWEGIAEDEEDAFDQAKEIVSEELNLRYYRGFEQHRVTRLKIVHKKAPTYAALNFWKGVAAVSVAVTVLIYLFEMVRESIYG</sequence>
<keyword evidence="1" id="KW-0472">Membrane</keyword>
<organism evidence="2">
    <name type="scientific">Enterococcus phage PMBT56</name>
    <dbReference type="NCBI Taxonomy" id="3229530"/>
    <lineage>
        <taxon>Viruses</taxon>
        <taxon>Duplodnaviria</taxon>
        <taxon>Heunggongvirae</taxon>
        <taxon>Uroviricota</taxon>
        <taxon>Caudoviricetes</taxon>
        <taxon>Saphexavirus</taxon>
    </lineage>
</organism>
<keyword evidence="1" id="KW-0812">Transmembrane</keyword>
<feature type="transmembrane region" description="Helical" evidence="1">
    <location>
        <begin position="76"/>
        <end position="94"/>
    </location>
</feature>
<evidence type="ECO:0000313" key="2">
    <source>
        <dbReference type="EMBL" id="XDJ02147.1"/>
    </source>
</evidence>
<evidence type="ECO:0000256" key="1">
    <source>
        <dbReference type="SAM" id="Phobius"/>
    </source>
</evidence>
<keyword evidence="1" id="KW-1133">Transmembrane helix</keyword>
<proteinExistence type="predicted"/>